<dbReference type="EMBL" id="BPLQ01006408">
    <property type="protein sequence ID" value="GIY22159.1"/>
    <property type="molecule type" value="Genomic_DNA"/>
</dbReference>
<feature type="compositionally biased region" description="Basic and acidic residues" evidence="1">
    <location>
        <begin position="58"/>
        <end position="70"/>
    </location>
</feature>
<accession>A0AAV4RJR6</accession>
<dbReference type="AlphaFoldDB" id="A0AAV4RJR6"/>
<feature type="region of interest" description="Disordered" evidence="1">
    <location>
        <begin position="23"/>
        <end position="80"/>
    </location>
</feature>
<gene>
    <name evidence="2" type="ORF">CDAR_594131</name>
</gene>
<evidence type="ECO:0000313" key="3">
    <source>
        <dbReference type="Proteomes" id="UP001054837"/>
    </source>
</evidence>
<evidence type="ECO:0000256" key="1">
    <source>
        <dbReference type="SAM" id="MobiDB-lite"/>
    </source>
</evidence>
<feature type="compositionally biased region" description="Basic and acidic residues" evidence="1">
    <location>
        <begin position="38"/>
        <end position="48"/>
    </location>
</feature>
<evidence type="ECO:0000313" key="2">
    <source>
        <dbReference type="EMBL" id="GIY22159.1"/>
    </source>
</evidence>
<reference evidence="2 3" key="1">
    <citation type="submission" date="2021-06" db="EMBL/GenBank/DDBJ databases">
        <title>Caerostris darwini draft genome.</title>
        <authorList>
            <person name="Kono N."/>
            <person name="Arakawa K."/>
        </authorList>
    </citation>
    <scope>NUCLEOTIDE SEQUENCE [LARGE SCALE GENOMIC DNA]</scope>
</reference>
<keyword evidence="3" id="KW-1185">Reference proteome</keyword>
<comment type="caution">
    <text evidence="2">The sequence shown here is derived from an EMBL/GenBank/DDBJ whole genome shotgun (WGS) entry which is preliminary data.</text>
</comment>
<name>A0AAV4RJR6_9ARAC</name>
<organism evidence="2 3">
    <name type="scientific">Caerostris darwini</name>
    <dbReference type="NCBI Taxonomy" id="1538125"/>
    <lineage>
        <taxon>Eukaryota</taxon>
        <taxon>Metazoa</taxon>
        <taxon>Ecdysozoa</taxon>
        <taxon>Arthropoda</taxon>
        <taxon>Chelicerata</taxon>
        <taxon>Arachnida</taxon>
        <taxon>Araneae</taxon>
        <taxon>Araneomorphae</taxon>
        <taxon>Entelegynae</taxon>
        <taxon>Araneoidea</taxon>
        <taxon>Araneidae</taxon>
        <taxon>Caerostris</taxon>
    </lineage>
</organism>
<sequence length="103" mass="11392">MTFGSRASPLYYERTTSLLFEIPPADLGEGGGRLFHGSSREPRSECPEGRGSGQNRNPNRELLSRRESPLPERLAQQQTTVECVKRSLSCIHTPETPPHAESG</sequence>
<protein>
    <submittedName>
        <fullName evidence="2">Uncharacterized protein</fullName>
    </submittedName>
</protein>
<proteinExistence type="predicted"/>
<dbReference type="Proteomes" id="UP001054837">
    <property type="component" value="Unassembled WGS sequence"/>
</dbReference>